<keyword evidence="2" id="KW-0378">Hydrolase</keyword>
<dbReference type="SMART" id="SM00986">
    <property type="entry name" value="UDG"/>
    <property type="match status" value="1"/>
</dbReference>
<evidence type="ECO:0000313" key="2">
    <source>
        <dbReference type="EMBL" id="UUC44945.1"/>
    </source>
</evidence>
<organism evidence="2 3">
    <name type="scientific">Flavobacterium cerinum</name>
    <dbReference type="NCBI Taxonomy" id="2502784"/>
    <lineage>
        <taxon>Bacteria</taxon>
        <taxon>Pseudomonadati</taxon>
        <taxon>Bacteroidota</taxon>
        <taxon>Flavobacteriia</taxon>
        <taxon>Flavobacteriales</taxon>
        <taxon>Flavobacteriaceae</taxon>
        <taxon>Flavobacterium</taxon>
    </lineage>
</organism>
<dbReference type="NCBIfam" id="TIGR04274">
    <property type="entry name" value="hypoxanDNAglyco"/>
    <property type="match status" value="1"/>
</dbReference>
<dbReference type="CDD" id="cd10032">
    <property type="entry name" value="UDG-F6_HDG"/>
    <property type="match status" value="1"/>
</dbReference>
<gene>
    <name evidence="2" type="ORF">NOX80_15105</name>
</gene>
<dbReference type="RefSeq" id="WP_256550630.1">
    <property type="nucleotide sequence ID" value="NZ_CP101751.1"/>
</dbReference>
<dbReference type="SUPFAM" id="SSF52141">
    <property type="entry name" value="Uracil-DNA glycosylase-like"/>
    <property type="match status" value="1"/>
</dbReference>
<dbReference type="EC" id="3.2.2.15" evidence="2"/>
<dbReference type="EMBL" id="CP101751">
    <property type="protein sequence ID" value="UUC44945.1"/>
    <property type="molecule type" value="Genomic_DNA"/>
</dbReference>
<dbReference type="GO" id="GO:0033958">
    <property type="term" value="F:DNA-deoxyinosine glycosylase activity"/>
    <property type="evidence" value="ECO:0007669"/>
    <property type="project" value="UniProtKB-EC"/>
</dbReference>
<evidence type="ECO:0000259" key="1">
    <source>
        <dbReference type="SMART" id="SM00986"/>
    </source>
</evidence>
<dbReference type="SMART" id="SM00987">
    <property type="entry name" value="UreE_C"/>
    <property type="match status" value="1"/>
</dbReference>
<feature type="domain" description="Uracil-DNA glycosylase-like" evidence="1">
    <location>
        <begin position="7"/>
        <end position="158"/>
    </location>
</feature>
<accession>A0ABY5IRP8</accession>
<dbReference type="InterPro" id="IPR005122">
    <property type="entry name" value="Uracil-DNA_glycosylase-like"/>
</dbReference>
<sequence>MLIYSFPSVSAANARILILGTMPGIPSLMAGEYYGNVRNNFWKLMFTILDVPFSADYTVKKTVLIENRIALWDVLQACKREGSLDSAIEQEIPNDFTAFLEQHPEITHIFFNGQKAAAYFKKYVTTSKKYELVVLPSTSPANAGKNFESKLKEWENIRKPIGR</sequence>
<keyword evidence="3" id="KW-1185">Reference proteome</keyword>
<dbReference type="InterPro" id="IPR026353">
    <property type="entry name" value="Hypoxan-DNA_Glyclase"/>
</dbReference>
<dbReference type="Proteomes" id="UP001059844">
    <property type="component" value="Chromosome"/>
</dbReference>
<name>A0ABY5IRP8_9FLAO</name>
<dbReference type="Pfam" id="PF03167">
    <property type="entry name" value="UDG"/>
    <property type="match status" value="1"/>
</dbReference>
<dbReference type="InterPro" id="IPR036895">
    <property type="entry name" value="Uracil-DNA_glycosylase-like_sf"/>
</dbReference>
<protein>
    <submittedName>
        <fullName evidence="2">DNA-deoxyinosine glycosylase</fullName>
        <ecNumber evidence="2">3.2.2.15</ecNumber>
    </submittedName>
</protein>
<reference evidence="2" key="1">
    <citation type="submission" date="2022-07" db="EMBL/GenBank/DDBJ databases">
        <title>Isolation, identification, and degradation of a PFOSA degrading strain from sewage treatment plant.</title>
        <authorList>
            <person name="Zhang L."/>
            <person name="Huo Y."/>
        </authorList>
    </citation>
    <scope>NUCLEOTIDE SEQUENCE</scope>
    <source>
        <strain evidence="2">C1</strain>
    </source>
</reference>
<evidence type="ECO:0000313" key="3">
    <source>
        <dbReference type="Proteomes" id="UP001059844"/>
    </source>
</evidence>
<keyword evidence="2" id="KW-0326">Glycosidase</keyword>
<dbReference type="Gene3D" id="3.40.470.10">
    <property type="entry name" value="Uracil-DNA glycosylase-like domain"/>
    <property type="match status" value="1"/>
</dbReference>
<proteinExistence type="predicted"/>